<sequence length="117" mass="13843">MWVIRQVSRYFQLKSKQKEIEQELQELRNEILAHCEQQGISETTVGGYQVKLVKQERKEYDDTRLSEALPDPQLWRLLSKPDPSRISSLLKLKVLSEDQLKDTYVTKQVTLLQIDKR</sequence>
<name>A0A371PNP0_9BACL</name>
<accession>A0A371PNP0</accession>
<protein>
    <submittedName>
        <fullName evidence="2">Uncharacterized protein</fullName>
    </submittedName>
</protein>
<gene>
    <name evidence="2" type="ORF">DX130_02885</name>
</gene>
<comment type="caution">
    <text evidence="2">The sequence shown here is derived from an EMBL/GenBank/DDBJ whole genome shotgun (WGS) entry which is preliminary data.</text>
</comment>
<keyword evidence="1" id="KW-0175">Coiled coil</keyword>
<proteinExistence type="predicted"/>
<evidence type="ECO:0000256" key="1">
    <source>
        <dbReference type="SAM" id="Coils"/>
    </source>
</evidence>
<keyword evidence="3" id="KW-1185">Reference proteome</keyword>
<evidence type="ECO:0000313" key="3">
    <source>
        <dbReference type="Proteomes" id="UP000261905"/>
    </source>
</evidence>
<dbReference type="AlphaFoldDB" id="A0A371PNP0"/>
<evidence type="ECO:0000313" key="2">
    <source>
        <dbReference type="EMBL" id="REK77818.1"/>
    </source>
</evidence>
<dbReference type="Proteomes" id="UP000261905">
    <property type="component" value="Unassembled WGS sequence"/>
</dbReference>
<organism evidence="2 3">
    <name type="scientific">Paenibacillus paeoniae</name>
    <dbReference type="NCBI Taxonomy" id="2292705"/>
    <lineage>
        <taxon>Bacteria</taxon>
        <taxon>Bacillati</taxon>
        <taxon>Bacillota</taxon>
        <taxon>Bacilli</taxon>
        <taxon>Bacillales</taxon>
        <taxon>Paenibacillaceae</taxon>
        <taxon>Paenibacillus</taxon>
    </lineage>
</organism>
<feature type="coiled-coil region" evidence="1">
    <location>
        <begin position="10"/>
        <end position="37"/>
    </location>
</feature>
<reference evidence="2 3" key="1">
    <citation type="submission" date="2018-08" db="EMBL/GenBank/DDBJ databases">
        <title>Paenibacillus sp. M4BSY-1, whole genome shotgun sequence.</title>
        <authorList>
            <person name="Tuo L."/>
        </authorList>
    </citation>
    <scope>NUCLEOTIDE SEQUENCE [LARGE SCALE GENOMIC DNA]</scope>
    <source>
        <strain evidence="2 3">M4BSY-1</strain>
    </source>
</reference>
<dbReference type="OrthoDB" id="2678891at2"/>
<dbReference type="EMBL" id="QUBQ01000001">
    <property type="protein sequence ID" value="REK77818.1"/>
    <property type="molecule type" value="Genomic_DNA"/>
</dbReference>